<reference evidence="1 2" key="1">
    <citation type="journal article" date="2014" name="Genome Announc.">
        <title>Whole-Genome Sequence of Serratia symbiotica Strain CWBI-2.3T, a Free-Living Symbiont of the Black Bean Aphid Aphis fabae.</title>
        <authorList>
            <person name="Foray V."/>
            <person name="Grigorescu A.S."/>
            <person name="Sabri A."/>
            <person name="Haubruge E."/>
            <person name="Lognay G."/>
            <person name="Francis F."/>
            <person name="Fauconnier M.L."/>
            <person name="Hance T."/>
            <person name="Thonart P."/>
        </authorList>
    </citation>
    <scope>NUCLEOTIDE SEQUENCE [LARGE SCALE GENOMIC DNA]</scope>
    <source>
        <strain evidence="1">CWBI-2.3</strain>
    </source>
</reference>
<dbReference type="Gene3D" id="3.40.50.1820">
    <property type="entry name" value="alpha/beta hydrolase"/>
    <property type="match status" value="1"/>
</dbReference>
<dbReference type="InterPro" id="IPR029058">
    <property type="entry name" value="AB_hydrolase_fold"/>
</dbReference>
<organism evidence="1 2">
    <name type="scientific">Serratia symbiotica</name>
    <dbReference type="NCBI Taxonomy" id="138074"/>
    <lineage>
        <taxon>Bacteria</taxon>
        <taxon>Pseudomonadati</taxon>
        <taxon>Pseudomonadota</taxon>
        <taxon>Gammaproteobacteria</taxon>
        <taxon>Enterobacterales</taxon>
        <taxon>Yersiniaceae</taxon>
        <taxon>Serratia</taxon>
    </lineage>
</organism>
<dbReference type="GO" id="GO:0016787">
    <property type="term" value="F:hydrolase activity"/>
    <property type="evidence" value="ECO:0007669"/>
    <property type="project" value="UniProtKB-KW"/>
</dbReference>
<evidence type="ECO:0000313" key="1">
    <source>
        <dbReference type="EMBL" id="QLH61643.1"/>
    </source>
</evidence>
<dbReference type="Proteomes" id="UP000042738">
    <property type="component" value="Chromosome"/>
</dbReference>
<gene>
    <name evidence="1" type="ORF">SYMBAF_00050</name>
</gene>
<dbReference type="SUPFAM" id="SSF53474">
    <property type="entry name" value="alpha/beta-Hydrolases"/>
    <property type="match status" value="1"/>
</dbReference>
<proteinExistence type="predicted"/>
<dbReference type="AlphaFoldDB" id="A0A068Z6A9"/>
<evidence type="ECO:0000313" key="2">
    <source>
        <dbReference type="Proteomes" id="UP000042738"/>
    </source>
</evidence>
<sequence>MNKMDIVIMAPIMPVWDNGMFCKPLLSILTNKGFRVSIVDTLSLIHSTDLQETIDAVHHELIARAVSPFLLVGFAMAGTLVQMLSHRIDCLTGVISISAPGYADYLLNERIGYLMSLLSKGYLDEAIKALHQFVVPEGQTAGQMALSIPESQRQEATERMLRGFSLLLKLDARLTIAQYHGKYLGIVGEKSQLATWSNQTHSGNPKHRYERIPGAGMRPWNDNASAINLLVNEWVEEL</sequence>
<dbReference type="STRING" id="138074.SYMBAF_140052"/>
<keyword evidence="1" id="KW-0378">Hydrolase</keyword>
<accession>A0A068Z6A9</accession>
<dbReference type="EMBL" id="CP050855">
    <property type="protein sequence ID" value="QLH61643.1"/>
    <property type="molecule type" value="Genomic_DNA"/>
</dbReference>
<name>A0A068Z6A9_9GAMM</name>
<protein>
    <submittedName>
        <fullName evidence="1">Alpha/beta hydrolase</fullName>
    </submittedName>
</protein>